<dbReference type="Gramene" id="OPUNC08G14580.1">
    <property type="protein sequence ID" value="OPUNC08G14580.1"/>
    <property type="gene ID" value="OPUNC08G14580"/>
</dbReference>
<proteinExistence type="predicted"/>
<reference evidence="2" key="2">
    <citation type="submission" date="2018-05" db="EMBL/GenBank/DDBJ databases">
        <title>OpunRS2 (Oryza punctata Reference Sequence Version 2).</title>
        <authorList>
            <person name="Zhang J."/>
            <person name="Kudrna D."/>
            <person name="Lee S."/>
            <person name="Talag J."/>
            <person name="Welchert J."/>
            <person name="Wing R.A."/>
        </authorList>
    </citation>
    <scope>NUCLEOTIDE SEQUENCE [LARGE SCALE GENOMIC DNA]</scope>
</reference>
<accession>A0A0E0LVF7</accession>
<dbReference type="InterPro" id="IPR005174">
    <property type="entry name" value="KIB1-4_b-propeller"/>
</dbReference>
<dbReference type="STRING" id="4537.A0A0E0LVF7"/>
<evidence type="ECO:0000313" key="3">
    <source>
        <dbReference type="Proteomes" id="UP000026962"/>
    </source>
</evidence>
<organism evidence="2">
    <name type="scientific">Oryza punctata</name>
    <name type="common">Red rice</name>
    <dbReference type="NCBI Taxonomy" id="4537"/>
    <lineage>
        <taxon>Eukaryota</taxon>
        <taxon>Viridiplantae</taxon>
        <taxon>Streptophyta</taxon>
        <taxon>Embryophyta</taxon>
        <taxon>Tracheophyta</taxon>
        <taxon>Spermatophyta</taxon>
        <taxon>Magnoliopsida</taxon>
        <taxon>Liliopsida</taxon>
        <taxon>Poales</taxon>
        <taxon>Poaceae</taxon>
        <taxon>BOP clade</taxon>
        <taxon>Oryzoideae</taxon>
        <taxon>Oryzeae</taxon>
        <taxon>Oryzinae</taxon>
        <taxon>Oryza</taxon>
    </lineage>
</organism>
<dbReference type="PANTHER" id="PTHR33127:SF97">
    <property type="entry name" value="OS08G0448300 PROTEIN"/>
    <property type="match status" value="1"/>
</dbReference>
<feature type="domain" description="KIB1-4 beta-propeller" evidence="1">
    <location>
        <begin position="10"/>
        <end position="94"/>
    </location>
</feature>
<dbReference type="PANTHER" id="PTHR33127">
    <property type="entry name" value="TRANSMEMBRANE PROTEIN"/>
    <property type="match status" value="1"/>
</dbReference>
<protein>
    <recommendedName>
        <fullName evidence="1">KIB1-4 beta-propeller domain-containing protein</fullName>
    </recommendedName>
</protein>
<reference evidence="2" key="1">
    <citation type="submission" date="2015-04" db="UniProtKB">
        <authorList>
            <consortium name="EnsemblPlants"/>
        </authorList>
    </citation>
    <scope>IDENTIFICATION</scope>
</reference>
<dbReference type="AlphaFoldDB" id="A0A0E0LVF7"/>
<evidence type="ECO:0000313" key="2">
    <source>
        <dbReference type="EnsemblPlants" id="OPUNC08G14580.1"/>
    </source>
</evidence>
<sequence>MHTNLTPFDEGSEARYLVELRGELIAVFHRNANEPPRVFKLDESKISWIEIEDIGGGTLFLDYRASIAMTSSEAGHGNRLYFPRFSEDGKQAVFYDMEAKKYSPTFYGAKEPMNRVWFVPKLQADPLMSNQLI</sequence>
<dbReference type="Pfam" id="PF03478">
    <property type="entry name" value="Beta-prop_KIB1-4"/>
    <property type="match status" value="1"/>
</dbReference>
<dbReference type="Proteomes" id="UP000026962">
    <property type="component" value="Chromosome 8"/>
</dbReference>
<name>A0A0E0LVF7_ORYPU</name>
<keyword evidence="3" id="KW-1185">Reference proteome</keyword>
<dbReference type="EnsemblPlants" id="OPUNC08G14580.1">
    <property type="protein sequence ID" value="OPUNC08G14580.1"/>
    <property type="gene ID" value="OPUNC08G14580"/>
</dbReference>
<dbReference type="OMA" id="MEWVEVK"/>
<evidence type="ECO:0000259" key="1">
    <source>
        <dbReference type="Pfam" id="PF03478"/>
    </source>
</evidence>
<dbReference type="HOGENOM" id="CLU_1910078_0_0_1"/>